<organism evidence="8 9">
    <name type="scientific">Colletotrichum karsti</name>
    <dbReference type="NCBI Taxonomy" id="1095194"/>
    <lineage>
        <taxon>Eukaryota</taxon>
        <taxon>Fungi</taxon>
        <taxon>Dikarya</taxon>
        <taxon>Ascomycota</taxon>
        <taxon>Pezizomycotina</taxon>
        <taxon>Sordariomycetes</taxon>
        <taxon>Hypocreomycetidae</taxon>
        <taxon>Glomerellales</taxon>
        <taxon>Glomerellaceae</taxon>
        <taxon>Colletotrichum</taxon>
        <taxon>Colletotrichum boninense species complex</taxon>
    </lineage>
</organism>
<feature type="domain" description="Nephrocystin 3-like N-terminal" evidence="7">
    <location>
        <begin position="378"/>
        <end position="409"/>
    </location>
</feature>
<feature type="repeat" description="ANK" evidence="3">
    <location>
        <begin position="1199"/>
        <end position="1231"/>
    </location>
</feature>
<evidence type="ECO:0000256" key="2">
    <source>
        <dbReference type="ARBA" id="ARBA00023043"/>
    </source>
</evidence>
<dbReference type="GO" id="GO:0003824">
    <property type="term" value="F:catalytic activity"/>
    <property type="evidence" value="ECO:0007669"/>
    <property type="project" value="InterPro"/>
</dbReference>
<dbReference type="SMART" id="SM00248">
    <property type="entry name" value="ANK"/>
    <property type="match status" value="40"/>
</dbReference>
<keyword evidence="9" id="KW-1185">Reference proteome</keyword>
<feature type="repeat" description="ANK" evidence="3">
    <location>
        <begin position="2062"/>
        <end position="2094"/>
    </location>
</feature>
<evidence type="ECO:0000256" key="1">
    <source>
        <dbReference type="ARBA" id="ARBA00022737"/>
    </source>
</evidence>
<feature type="repeat" description="ANK" evidence="3">
    <location>
        <begin position="1679"/>
        <end position="1711"/>
    </location>
</feature>
<feature type="repeat" description="ANK" evidence="3">
    <location>
        <begin position="2355"/>
        <end position="2387"/>
    </location>
</feature>
<feature type="repeat" description="ANK" evidence="3">
    <location>
        <begin position="1782"/>
        <end position="1814"/>
    </location>
</feature>
<dbReference type="InterPro" id="IPR056884">
    <property type="entry name" value="NPHP3-like_N"/>
</dbReference>
<dbReference type="EMBL" id="JAATWM020000065">
    <property type="protein sequence ID" value="KAF9869764.1"/>
    <property type="molecule type" value="Genomic_DNA"/>
</dbReference>
<evidence type="ECO:0000256" key="4">
    <source>
        <dbReference type="SAM" id="MobiDB-lite"/>
    </source>
</evidence>
<feature type="domain" description="Nucleoside phosphorylase" evidence="5">
    <location>
        <begin position="20"/>
        <end position="305"/>
    </location>
</feature>
<comment type="caution">
    <text evidence="8">The sequence shown here is derived from an EMBL/GenBank/DDBJ whole genome shotgun (WGS) entry which is preliminary data.</text>
</comment>
<feature type="repeat" description="ANK" evidence="3">
    <location>
        <begin position="2292"/>
        <end position="2321"/>
    </location>
</feature>
<evidence type="ECO:0000256" key="3">
    <source>
        <dbReference type="PROSITE-ProRule" id="PRU00023"/>
    </source>
</evidence>
<dbReference type="GeneID" id="62168593"/>
<feature type="repeat" description="ANK" evidence="3">
    <location>
        <begin position="1309"/>
        <end position="1341"/>
    </location>
</feature>
<feature type="repeat" description="ANK" evidence="3">
    <location>
        <begin position="1376"/>
        <end position="1408"/>
    </location>
</feature>
<gene>
    <name evidence="8" type="ORF">CkaCkLH20_12807</name>
</gene>
<dbReference type="PROSITE" id="PS50088">
    <property type="entry name" value="ANK_REPEAT"/>
    <property type="match status" value="29"/>
</dbReference>
<feature type="repeat" description="ANK" evidence="3">
    <location>
        <begin position="1021"/>
        <end position="1053"/>
    </location>
</feature>
<dbReference type="Gene3D" id="1.25.40.20">
    <property type="entry name" value="Ankyrin repeat-containing domain"/>
    <property type="match status" value="10"/>
</dbReference>
<dbReference type="InterPro" id="IPR055497">
    <property type="entry name" value="DUF7069"/>
</dbReference>
<protein>
    <recommendedName>
        <fullName evidence="10">Ankyrin repeat domain-containing protein 50</fullName>
    </recommendedName>
</protein>
<dbReference type="OrthoDB" id="163438at2759"/>
<dbReference type="Pfam" id="PF24883">
    <property type="entry name" value="NPHP3_N"/>
    <property type="match status" value="2"/>
</dbReference>
<feature type="repeat" description="ANK" evidence="3">
    <location>
        <begin position="1342"/>
        <end position="1374"/>
    </location>
</feature>
<feature type="repeat" description="ANK" evidence="3">
    <location>
        <begin position="1276"/>
        <end position="1308"/>
    </location>
</feature>
<evidence type="ECO:0000259" key="6">
    <source>
        <dbReference type="Pfam" id="PF23239"/>
    </source>
</evidence>
<evidence type="ECO:0000259" key="7">
    <source>
        <dbReference type="Pfam" id="PF24883"/>
    </source>
</evidence>
<feature type="repeat" description="ANK" evidence="3">
    <location>
        <begin position="1104"/>
        <end position="1136"/>
    </location>
</feature>
<evidence type="ECO:0000313" key="8">
    <source>
        <dbReference type="EMBL" id="KAF9869764.1"/>
    </source>
</evidence>
<dbReference type="GO" id="GO:0009116">
    <property type="term" value="P:nucleoside metabolic process"/>
    <property type="evidence" value="ECO:0007669"/>
    <property type="project" value="InterPro"/>
</dbReference>
<reference evidence="8" key="1">
    <citation type="submission" date="2020-03" db="EMBL/GenBank/DDBJ databases">
        <authorList>
            <person name="He L."/>
        </authorList>
    </citation>
    <scope>NUCLEOTIDE SEQUENCE</scope>
    <source>
        <strain evidence="8">CkLH20</strain>
    </source>
</reference>
<dbReference type="SUPFAM" id="SSF48403">
    <property type="entry name" value="Ankyrin repeat"/>
    <property type="match status" value="6"/>
</dbReference>
<feature type="domain" description="Nephrocystin 3-like N-terminal" evidence="7">
    <location>
        <begin position="410"/>
        <end position="536"/>
    </location>
</feature>
<feature type="compositionally biased region" description="Polar residues" evidence="4">
    <location>
        <begin position="834"/>
        <end position="853"/>
    </location>
</feature>
<feature type="region of interest" description="Disordered" evidence="4">
    <location>
        <begin position="829"/>
        <end position="857"/>
    </location>
</feature>
<dbReference type="PROSITE" id="PS50297">
    <property type="entry name" value="ANK_REP_REGION"/>
    <property type="match status" value="24"/>
</dbReference>
<dbReference type="InterPro" id="IPR035994">
    <property type="entry name" value="Nucleoside_phosphorylase_sf"/>
</dbReference>
<dbReference type="InterPro" id="IPR036770">
    <property type="entry name" value="Ankyrin_rpt-contain_sf"/>
</dbReference>
<feature type="repeat" description="ANK" evidence="3">
    <location>
        <begin position="1512"/>
        <end position="1544"/>
    </location>
</feature>
<feature type="repeat" description="ANK" evidence="3">
    <location>
        <begin position="1897"/>
        <end position="1929"/>
    </location>
</feature>
<evidence type="ECO:0008006" key="10">
    <source>
        <dbReference type="Google" id="ProtNLM"/>
    </source>
</evidence>
<feature type="repeat" description="ANK" evidence="3">
    <location>
        <begin position="1544"/>
        <end position="1576"/>
    </location>
</feature>
<feature type="repeat" description="ANK" evidence="3">
    <location>
        <begin position="1166"/>
        <end position="1198"/>
    </location>
</feature>
<dbReference type="Pfam" id="PF00023">
    <property type="entry name" value="Ank"/>
    <property type="match status" value="3"/>
</dbReference>
<reference evidence="8" key="2">
    <citation type="submission" date="2020-11" db="EMBL/GenBank/DDBJ databases">
        <title>Whole genome sequencing of Colletotrichum sp.</title>
        <authorList>
            <person name="Li H."/>
        </authorList>
    </citation>
    <scope>NUCLEOTIDE SEQUENCE</scope>
    <source>
        <strain evidence="8">CkLH20</strain>
    </source>
</reference>
<dbReference type="PRINTS" id="PR01415">
    <property type="entry name" value="ANKYRIN"/>
</dbReference>
<evidence type="ECO:0000313" key="9">
    <source>
        <dbReference type="Proteomes" id="UP000781932"/>
    </source>
</evidence>
<dbReference type="RefSeq" id="XP_038739225.1">
    <property type="nucleotide sequence ID" value="XM_038895519.1"/>
</dbReference>
<feature type="repeat" description="ANK" evidence="3">
    <location>
        <begin position="988"/>
        <end position="1020"/>
    </location>
</feature>
<accession>A0A9P6HT98</accession>
<feature type="repeat" description="ANK" evidence="3">
    <location>
        <begin position="1479"/>
        <end position="1511"/>
    </location>
</feature>
<feature type="domain" description="DUF7069" evidence="6">
    <location>
        <begin position="566"/>
        <end position="625"/>
    </location>
</feature>
<feature type="repeat" description="ANK" evidence="3">
    <location>
        <begin position="1864"/>
        <end position="1896"/>
    </location>
</feature>
<feature type="repeat" description="ANK" evidence="3">
    <location>
        <begin position="2224"/>
        <end position="2256"/>
    </location>
</feature>
<evidence type="ECO:0000259" key="5">
    <source>
        <dbReference type="Pfam" id="PF01048"/>
    </source>
</evidence>
<sequence>MSAPEHLGMEPAISMDDYTVGWVCALPLEMAAARAMLDELHPNPSLQDPADHNCYTLGQMRGHNVAIACLPAGVFGTTSAATVAKDMLRTFRYIRFGLMVGVGGGVPSEEDDIRLGDVIVSKPTGTSGGVIQYDLGKAVQGGGFERVGTLNTPPQVLLNALGSLEAKHICGDSHIPQFLSDFVRRYPKMRSSFGHQGAAHDVLFSAEYDHVGSEPTCEQCDDRQTVQRASRDDADPVVHYGIIGSGNSVIKDGRTRDRLRREHRVLCFEMEAAGLMQEFPCLVIRGVCDYADSHKNKKWQGYAAATAGAFAKELLSVISPANVLKQEPVPPVVSDLIPVSTSIVLYTMFPLQEAKCHQSFKTSQYEKFKNINPNRVEGTCKWVLEHPHFQQWLESPRDDLLWISADPGCVCYFFFKDNEEQDRVATALCALLHQLFGSQPHLLRHARAAYKKNGDKLQSEVAELWRILIDASKDDEAKTAASKDNGSQTIICVLDALDECISRDRKMLIERLTDFYMHRTSMSTRNITLKFLVTSRPYQDIASGFSRIPPELPSIRLAGEESNAEISREINLVICAAVEQVGRENQLNEHKRDILRRRLLETPNRTYLWLYLMLEELPNLDKSTSMAFQSDINSLPQSVEQAYERILSRHRGQRHKVEALLHIIVGARRPLNVVEVLVAYQMATVEPSPIKHSKLELDSAGFKTHVRDLCGLFVFVNDDRIFMIHQTAKEFLLARDGFPDPPDGFWRHSLHAQSSEAVMARLCVQYLLFEDIRNSWVPTNTARNEEQVDKNGENSLFTYSSAYRPARVLDAKVSEGGMDHHIDERYNIGRRSSETGTSQPVIQDNWVPTSTAGSEKHVDDDREYPLFTYSATHWPSHFLSSKALQGEMDHQIDKLYDMRSKRYEKWTSVFWRANHPYRSQRGIRDVHLAALNGHDGALRRILDSNETSLDVKDSDGLTPLTWASLNGHEVVVQTLLDRRADINSICDSVGTALQAASQRGHKEIVWLLLNKGANANTQSENTPSAIHEASRRGFIDIVAMLLGKGAYVNTHCGSIRSHVNDGFSSGMTISCSFPDGQRTPEKGPYDSMRRQLKSATQVNQLNGNLSTPLFAAVCGGYSTIAEMLLSNGAETSTRDGSALLMAIPRGSDDIVQTLLERGVDINMPDENGNPLWTAVSQGHIKIVRMLLEKGADINMRVGNDSNTLLGAIARGRYDIVQILLQGGADFRREHTVRSRFYVGNATIYGDALLIASFTGQDKIVQLLLDEGANANGQGGQYGTALQAASHEGHLGVIHILLNAGADIDVAGGSFGNALQIACREGHFDTAQTLVDKGANINAQCGVDGNALQAASLRGHHTIVQMLLEQGAEVNTEQCGLYSNPLQAAVCKSHERIVEMLLDRKADVNAKCRSVEQYHQAASFIFTEPTCGSGRKTALLGRRDRRDDITSIRPRRTMTPDRFLLIKLNSKYLSTGSPTADSNRYNNALEAACQRGNVEVVQMLLNNGANIKTQNDNGELALQLAILSQNEAIVEMILDRVADVNALSSDSSALHLASERGYTGIVKILLTRGANVNAKVNGGRFGTALEAASNQRHEETVRILLDYGANINASGHFRNCLEAAWFGGNETIIQLLLEEGADISTLFGERFGSLLSSVCFRGDEVGLRMLLDKCPDFDIEGGENGGQALQAASAQGHEGMVQMLLNKGAYVNGRRRTLDTFLSALYSASEKGHSLIVGMLLNKGADPNIKGGLHGNALQAAVHYGNSEIVQLLLNKGADVNARHRKGATNALEEAVSHNKQDIVQMLLDNGADVNAVGGEKGTALLIACLRGNETTVRMLLNKDANVNLQDHAPSETITAAVQAKLRNGCKNPLQVAVSRGEKQIVQMLLSKGADVNIQSSEDKNALQLAISNGHDEIAELLLSHGADINAQDSEGSNVLQLAILRDNNRIIDILLRRGVNVNLSSNEGSSALYLASLRGNETVSRKLVDKGADMATRSERHHNAVWAASSRGYDRIVYMLLDKITDVEGNDNLLLDAVYTASERGFSTIVRMLLHQGASPDAAGGEESNALQAASLNGHTEAVQMLLRAGADANARCGYYGDALQAASHGGHDATVRVLLEAGAVVNMTHGHFGGALTAASHGGHDMTVQTLLHAGADVNVRHGTFGGALAAASLKGHDTTVRLLLDSGADLSGLFGNALRAACYNGHDRTVRILLEEASTETGVHYDLGNALRAAVLRGHTKVMKTLFQKGADFRMETEPLDGVLGRAASLGDSQIVKMILSATNFSARNEAIASALHASSREGHVHVIRILLAEGIDVNVQLQDQGSALYAASEEGHTATVEMVLQRGADVHVNGGHFGNALQAASSRGHERIVKLLLDRGANINAPGGYYGSALQAALLDGHDSIFQMLLDKCAEEKVLKRSASSDLGLTHTSKMMKMDTRA</sequence>
<feature type="repeat" description="ANK" evidence="3">
    <location>
        <begin position="1748"/>
        <end position="1780"/>
    </location>
</feature>
<dbReference type="PANTHER" id="PTHR24198">
    <property type="entry name" value="ANKYRIN REPEAT AND PROTEIN KINASE DOMAIN-CONTAINING PROTEIN"/>
    <property type="match status" value="1"/>
</dbReference>
<dbReference type="PANTHER" id="PTHR24198:SF165">
    <property type="entry name" value="ANKYRIN REPEAT-CONTAINING PROTEIN-RELATED"/>
    <property type="match status" value="1"/>
</dbReference>
<feature type="repeat" description="ANK" evidence="3">
    <location>
        <begin position="1579"/>
        <end position="1611"/>
    </location>
</feature>
<dbReference type="InterPro" id="IPR000845">
    <property type="entry name" value="Nucleoside_phosphorylase_d"/>
</dbReference>
<dbReference type="Pfam" id="PF23239">
    <property type="entry name" value="DUF7069"/>
    <property type="match status" value="1"/>
</dbReference>
<keyword evidence="1" id="KW-0677">Repeat</keyword>
<dbReference type="Gene3D" id="3.40.50.1580">
    <property type="entry name" value="Nucleoside phosphorylase domain"/>
    <property type="match status" value="1"/>
</dbReference>
<feature type="repeat" description="ANK" evidence="3">
    <location>
        <begin position="1930"/>
        <end position="1962"/>
    </location>
</feature>
<dbReference type="Pfam" id="PF12796">
    <property type="entry name" value="Ank_2"/>
    <property type="match status" value="12"/>
</dbReference>
<dbReference type="InterPro" id="IPR002110">
    <property type="entry name" value="Ankyrin_rpt"/>
</dbReference>
<dbReference type="SUPFAM" id="SSF53167">
    <property type="entry name" value="Purine and uridine phosphorylases"/>
    <property type="match status" value="1"/>
</dbReference>
<feature type="repeat" description="ANK" evidence="3">
    <location>
        <begin position="1715"/>
        <end position="1747"/>
    </location>
</feature>
<feature type="repeat" description="ANK" evidence="3">
    <location>
        <begin position="1815"/>
        <end position="1847"/>
    </location>
</feature>
<proteinExistence type="predicted"/>
<feature type="repeat" description="ANK" evidence="3">
    <location>
        <begin position="2322"/>
        <end position="2354"/>
    </location>
</feature>
<dbReference type="Proteomes" id="UP000781932">
    <property type="component" value="Unassembled WGS sequence"/>
</dbReference>
<feature type="repeat" description="ANK" evidence="3">
    <location>
        <begin position="1134"/>
        <end position="1166"/>
    </location>
</feature>
<name>A0A9P6HT98_9PEZI</name>
<dbReference type="Pfam" id="PF01048">
    <property type="entry name" value="PNP_UDP_1"/>
    <property type="match status" value="1"/>
</dbReference>
<keyword evidence="2 3" id="KW-0040">ANK repeat</keyword>
<feature type="repeat" description="ANK" evidence="3">
    <location>
        <begin position="1963"/>
        <end position="1995"/>
    </location>
</feature>
<feature type="repeat" description="ANK" evidence="3">
    <location>
        <begin position="955"/>
        <end position="987"/>
    </location>
</feature>